<sequence>MASTRTGQNHLTDDDLRELSELKAAGKRATVYLREPITGLGLEEGASARVVSIDGSSIIVKPTGVNDEIPFEAHELRRTREAPQPAKRAPRKKAAPKVGSEAGSGRAGPGTAVAAAVPTRGTEPRAGDSRAEPLATDSRAVDSPPKTSPRSPAKKRPADASAGSPAPSPRSGAPSSTAGSAGGSKPRGKSAECAITLRADEEGSWSIEVDRPGGLSLKRSSITPDAVLRAIQQLEHPGALRAAQAALNAARKAAEQRVAELRKELAEAESALESLKAD</sequence>
<feature type="compositionally biased region" description="Low complexity" evidence="2">
    <location>
        <begin position="109"/>
        <end position="121"/>
    </location>
</feature>
<proteinExistence type="predicted"/>
<keyword evidence="4" id="KW-1185">Reference proteome</keyword>
<feature type="coiled-coil region" evidence="1">
    <location>
        <begin position="244"/>
        <end position="278"/>
    </location>
</feature>
<dbReference type="RefSeq" id="WP_192040353.1">
    <property type="nucleotide sequence ID" value="NZ_JACYWE010000013.1"/>
</dbReference>
<name>A0A927JF74_9ACTN</name>
<gene>
    <name evidence="3" type="ORF">HT102_15465</name>
</gene>
<evidence type="ECO:0000256" key="2">
    <source>
        <dbReference type="SAM" id="MobiDB-lite"/>
    </source>
</evidence>
<dbReference type="AlphaFoldDB" id="A0A927JF74"/>
<evidence type="ECO:0000313" key="4">
    <source>
        <dbReference type="Proteomes" id="UP000642993"/>
    </source>
</evidence>
<accession>A0A927JF74</accession>
<feature type="compositionally biased region" description="Basic and acidic residues" evidence="2">
    <location>
        <begin position="71"/>
        <end position="81"/>
    </location>
</feature>
<keyword evidence="3" id="KW-0396">Initiation factor</keyword>
<comment type="caution">
    <text evidence="3">The sequence shown here is derived from an EMBL/GenBank/DDBJ whole genome shotgun (WGS) entry which is preliminary data.</text>
</comment>
<evidence type="ECO:0000313" key="3">
    <source>
        <dbReference type="EMBL" id="MBD8507887.1"/>
    </source>
</evidence>
<dbReference type="GO" id="GO:0003743">
    <property type="term" value="F:translation initiation factor activity"/>
    <property type="evidence" value="ECO:0007669"/>
    <property type="project" value="UniProtKB-KW"/>
</dbReference>
<feature type="compositionally biased region" description="Basic and acidic residues" evidence="2">
    <location>
        <begin position="122"/>
        <end position="131"/>
    </location>
</feature>
<keyword evidence="1" id="KW-0175">Coiled coil</keyword>
<dbReference type="Proteomes" id="UP000642993">
    <property type="component" value="Unassembled WGS sequence"/>
</dbReference>
<protein>
    <submittedName>
        <fullName evidence="3">Translation initiation factor</fullName>
    </submittedName>
</protein>
<feature type="compositionally biased region" description="Low complexity" evidence="2">
    <location>
        <begin position="159"/>
        <end position="179"/>
    </location>
</feature>
<feature type="region of interest" description="Disordered" evidence="2">
    <location>
        <begin position="64"/>
        <end position="196"/>
    </location>
</feature>
<keyword evidence="3" id="KW-0648">Protein biosynthesis</keyword>
<organism evidence="3 4">
    <name type="scientific">Lolliginicoccus lacisalsi</name>
    <dbReference type="NCBI Taxonomy" id="2742202"/>
    <lineage>
        <taxon>Bacteria</taxon>
        <taxon>Bacillati</taxon>
        <taxon>Actinomycetota</taxon>
        <taxon>Actinomycetes</taxon>
        <taxon>Mycobacteriales</taxon>
        <taxon>Hoyosellaceae</taxon>
        <taxon>Lolliginicoccus</taxon>
    </lineage>
</organism>
<dbReference type="EMBL" id="JACYWE010000013">
    <property type="protein sequence ID" value="MBD8507887.1"/>
    <property type="molecule type" value="Genomic_DNA"/>
</dbReference>
<evidence type="ECO:0000256" key="1">
    <source>
        <dbReference type="SAM" id="Coils"/>
    </source>
</evidence>
<reference evidence="3" key="1">
    <citation type="submission" date="2020-09" db="EMBL/GenBank/DDBJ databases">
        <title>Hoyosella lacisalsi sp. nov., a halotolerant actinobacterium isolated from soil of Lake Gudzhirganskoe.</title>
        <authorList>
            <person name="Yang Q."/>
            <person name="Guo P.Y."/>
            <person name="Liu S.W."/>
            <person name="Li F.N."/>
            <person name="Sun C.H."/>
        </authorList>
    </citation>
    <scope>NUCLEOTIDE SEQUENCE</scope>
    <source>
        <strain evidence="3">G463</strain>
    </source>
</reference>